<proteinExistence type="predicted"/>
<name>A0ABZ1IDE3_9PSEU</name>
<evidence type="ECO:0000313" key="1">
    <source>
        <dbReference type="EMBL" id="WSE32091.1"/>
    </source>
</evidence>
<sequence>MNKMLYKPLNFGVSALGGLLAGQIFKLIWQRVAGEDDAPSATDKHRGWPEILVAAAVQGAIFGVVTAAAERAGAVGFEKAGGEWPGDD</sequence>
<reference evidence="1 2" key="1">
    <citation type="journal article" date="2015" name="Int. J. Syst. Evol. Microbiol.">
        <title>Amycolatopsis rhabdoformis sp. nov., an actinomycete isolated from a tropical forest soil.</title>
        <authorList>
            <person name="Souza W.R."/>
            <person name="Silva R.E."/>
            <person name="Goodfellow M."/>
            <person name="Busarakam K."/>
            <person name="Figueiro F.S."/>
            <person name="Ferreira D."/>
            <person name="Rodrigues-Filho E."/>
            <person name="Moraes L.A.B."/>
            <person name="Zucchi T.D."/>
        </authorList>
    </citation>
    <scope>NUCLEOTIDE SEQUENCE [LARGE SCALE GENOMIC DNA]</scope>
    <source>
        <strain evidence="1 2">NCIMB 14900</strain>
    </source>
</reference>
<dbReference type="InterPro" id="IPR025329">
    <property type="entry name" value="DUF4235"/>
</dbReference>
<dbReference type="RefSeq" id="WP_326834899.1">
    <property type="nucleotide sequence ID" value="NZ_CP142149.1"/>
</dbReference>
<organism evidence="1 2">
    <name type="scientific">Amycolatopsis rhabdoformis</name>
    <dbReference type="NCBI Taxonomy" id="1448059"/>
    <lineage>
        <taxon>Bacteria</taxon>
        <taxon>Bacillati</taxon>
        <taxon>Actinomycetota</taxon>
        <taxon>Actinomycetes</taxon>
        <taxon>Pseudonocardiales</taxon>
        <taxon>Pseudonocardiaceae</taxon>
        <taxon>Amycolatopsis</taxon>
    </lineage>
</organism>
<gene>
    <name evidence="1" type="ORF">VSH64_08220</name>
</gene>
<dbReference type="Proteomes" id="UP001330812">
    <property type="component" value="Chromosome"/>
</dbReference>
<protein>
    <submittedName>
        <fullName evidence="1">DUF4235 domain-containing protein</fullName>
    </submittedName>
</protein>
<dbReference type="Pfam" id="PF14019">
    <property type="entry name" value="DUF4235"/>
    <property type="match status" value="1"/>
</dbReference>
<evidence type="ECO:0000313" key="2">
    <source>
        <dbReference type="Proteomes" id="UP001330812"/>
    </source>
</evidence>
<dbReference type="EMBL" id="CP142149">
    <property type="protein sequence ID" value="WSE32091.1"/>
    <property type="molecule type" value="Genomic_DNA"/>
</dbReference>
<keyword evidence="2" id="KW-1185">Reference proteome</keyword>
<accession>A0ABZ1IDE3</accession>